<keyword evidence="4 8" id="KW-0031">Aminopeptidase</keyword>
<protein>
    <recommendedName>
        <fullName evidence="8 10">Proline iminopeptidase</fullName>
        <shortName evidence="8">PIP</shortName>
        <ecNumber evidence="8 10">3.4.11.5</ecNumber>
    </recommendedName>
    <alternativeName>
        <fullName evidence="8">Prolyl aminopeptidase</fullName>
    </alternativeName>
</protein>
<evidence type="ECO:0000313" key="13">
    <source>
        <dbReference type="Proteomes" id="UP000037982"/>
    </source>
</evidence>
<keyword evidence="6 8" id="KW-0645">Protease</keyword>
<evidence type="ECO:0000256" key="3">
    <source>
        <dbReference type="ARBA" id="ARBA00010088"/>
    </source>
</evidence>
<dbReference type="RefSeq" id="WP_053923772.1">
    <property type="nucleotide sequence ID" value="NZ_LGKG01000101.1"/>
</dbReference>
<feature type="active site" description="Nucleophile" evidence="9">
    <location>
        <position position="114"/>
    </location>
</feature>
<dbReference type="SUPFAM" id="SSF53474">
    <property type="entry name" value="alpha/beta-Hydrolases"/>
    <property type="match status" value="1"/>
</dbReference>
<dbReference type="EMBL" id="LGKG01000101">
    <property type="protein sequence ID" value="KPC64368.1"/>
    <property type="molecule type" value="Genomic_DNA"/>
</dbReference>
<evidence type="ECO:0000259" key="11">
    <source>
        <dbReference type="Pfam" id="PF00561"/>
    </source>
</evidence>
<comment type="subcellular location">
    <subcellularLocation>
        <location evidence="2 8">Cytoplasm</location>
    </subcellularLocation>
</comment>
<dbReference type="PRINTS" id="PR00793">
    <property type="entry name" value="PROAMNOPTASE"/>
</dbReference>
<dbReference type="InterPro" id="IPR000073">
    <property type="entry name" value="AB_hydrolase_1"/>
</dbReference>
<organism evidence="12 13">
    <name type="scientific">Streptomyces chattanoogensis</name>
    <dbReference type="NCBI Taxonomy" id="66876"/>
    <lineage>
        <taxon>Bacteria</taxon>
        <taxon>Bacillati</taxon>
        <taxon>Actinomycetota</taxon>
        <taxon>Actinomycetes</taxon>
        <taxon>Kitasatosporales</taxon>
        <taxon>Streptomycetaceae</taxon>
        <taxon>Streptomyces</taxon>
    </lineage>
</organism>
<dbReference type="AlphaFoldDB" id="A0A0N0XWV0"/>
<dbReference type="EC" id="3.4.11.5" evidence="8 10"/>
<dbReference type="PANTHER" id="PTHR43722:SF1">
    <property type="entry name" value="PROLINE IMINOPEPTIDASE"/>
    <property type="match status" value="1"/>
</dbReference>
<feature type="active site" description="Proton donor" evidence="9">
    <location>
        <position position="297"/>
    </location>
</feature>
<evidence type="ECO:0000256" key="9">
    <source>
        <dbReference type="PIRSR" id="PIRSR006431-1"/>
    </source>
</evidence>
<comment type="caution">
    <text evidence="12">The sequence shown here is derived from an EMBL/GenBank/DDBJ whole genome shotgun (WGS) entry which is preliminary data.</text>
</comment>
<comment type="catalytic activity">
    <reaction evidence="1 8 10">
        <text>Release of N-terminal proline from a peptide.</text>
        <dbReference type="EC" id="3.4.11.5"/>
    </reaction>
</comment>
<evidence type="ECO:0000256" key="5">
    <source>
        <dbReference type="ARBA" id="ARBA00022490"/>
    </source>
</evidence>
<dbReference type="NCBIfam" id="TIGR01249">
    <property type="entry name" value="pro_imino_pep_1"/>
    <property type="match status" value="1"/>
</dbReference>
<dbReference type="InterPro" id="IPR029058">
    <property type="entry name" value="AB_hydrolase_fold"/>
</dbReference>
<evidence type="ECO:0000313" key="12">
    <source>
        <dbReference type="EMBL" id="KPC64368.1"/>
    </source>
</evidence>
<dbReference type="PRINTS" id="PR00111">
    <property type="entry name" value="ABHYDROLASE"/>
</dbReference>
<reference evidence="13" key="1">
    <citation type="submission" date="2015-07" db="EMBL/GenBank/DDBJ databases">
        <authorList>
            <person name="Ju K.-S."/>
            <person name="Doroghazi J.R."/>
            <person name="Metcalf W.W."/>
        </authorList>
    </citation>
    <scope>NUCLEOTIDE SEQUENCE [LARGE SCALE GENOMIC DNA]</scope>
    <source>
        <strain evidence="13">NRRL ISP-5002</strain>
    </source>
</reference>
<evidence type="ECO:0000256" key="4">
    <source>
        <dbReference type="ARBA" id="ARBA00022438"/>
    </source>
</evidence>
<feature type="domain" description="AB hydrolase-1" evidence="11">
    <location>
        <begin position="37"/>
        <end position="298"/>
    </location>
</feature>
<dbReference type="Proteomes" id="UP000037982">
    <property type="component" value="Unassembled WGS sequence"/>
</dbReference>
<dbReference type="PATRIC" id="fig|66876.3.peg.2806"/>
<feature type="active site" evidence="9">
    <location>
        <position position="269"/>
    </location>
</feature>
<dbReference type="PIRSF" id="PIRSF006431">
    <property type="entry name" value="Pept_S33"/>
    <property type="match status" value="1"/>
</dbReference>
<dbReference type="GO" id="GO:0005737">
    <property type="term" value="C:cytoplasm"/>
    <property type="evidence" value="ECO:0007669"/>
    <property type="project" value="UniProtKB-SubCell"/>
</dbReference>
<evidence type="ECO:0000256" key="6">
    <source>
        <dbReference type="ARBA" id="ARBA00022670"/>
    </source>
</evidence>
<dbReference type="GO" id="GO:0006508">
    <property type="term" value="P:proteolysis"/>
    <property type="evidence" value="ECO:0007669"/>
    <property type="project" value="UniProtKB-KW"/>
</dbReference>
<evidence type="ECO:0000256" key="8">
    <source>
        <dbReference type="PIRNR" id="PIRNR006431"/>
    </source>
</evidence>
<keyword evidence="5 8" id="KW-0963">Cytoplasm</keyword>
<dbReference type="InterPro" id="IPR005944">
    <property type="entry name" value="Pro_iminopeptidase"/>
</dbReference>
<dbReference type="GO" id="GO:0004177">
    <property type="term" value="F:aminopeptidase activity"/>
    <property type="evidence" value="ECO:0007669"/>
    <property type="project" value="UniProtKB-UniRule"/>
</dbReference>
<evidence type="ECO:0000256" key="10">
    <source>
        <dbReference type="RuleBase" id="RU003421"/>
    </source>
</evidence>
<dbReference type="Pfam" id="PF00561">
    <property type="entry name" value="Abhydrolase_1"/>
    <property type="match status" value="1"/>
</dbReference>
<evidence type="ECO:0000256" key="2">
    <source>
        <dbReference type="ARBA" id="ARBA00004496"/>
    </source>
</evidence>
<name>A0A0N0XWV0_9ACTN</name>
<keyword evidence="7 8" id="KW-0378">Hydrolase</keyword>
<accession>A0A0N0XWV0</accession>
<sequence length="319" mass="35941">MEYFPTTEPHDEGYLDVGGGHKVFWTASGSPLGVPALILHGGPGTGSSPGQRGMWDPQRYRIIQMDQRNCGRSTPSAADPAVRLTDNTTQHLVSDIEQLREHLGVDRWVLWGGSWGSTLALVYAQQHPERVRAMVLVFMMLARRGDLRWLYQEMGRYFPAEWERFRAGAGEENEDDLLSAYNNLLNETTDESVRRAAASNWCAWEDVISSLDPGWRPGPFYGDPDFVLQFSRITTHYFSNDAFLEPNQVLNEAHRLMDIPGVIIHGRDDRANPYDMAWLLARAWPTAEFRTLPGVGHTPASPSVRDAILEATTRYADLP</sequence>
<dbReference type="Gene3D" id="3.40.50.1820">
    <property type="entry name" value="alpha/beta hydrolase"/>
    <property type="match status" value="1"/>
</dbReference>
<dbReference type="PANTHER" id="PTHR43722">
    <property type="entry name" value="PROLINE IMINOPEPTIDASE"/>
    <property type="match status" value="1"/>
</dbReference>
<evidence type="ECO:0000256" key="7">
    <source>
        <dbReference type="ARBA" id="ARBA00022801"/>
    </source>
</evidence>
<dbReference type="InterPro" id="IPR002410">
    <property type="entry name" value="Peptidase_S33"/>
</dbReference>
<evidence type="ECO:0000256" key="1">
    <source>
        <dbReference type="ARBA" id="ARBA00001585"/>
    </source>
</evidence>
<proteinExistence type="inferred from homology"/>
<comment type="similarity">
    <text evidence="3 8 10">Belongs to the peptidase S33 family.</text>
</comment>
<keyword evidence="13" id="KW-1185">Reference proteome</keyword>
<gene>
    <name evidence="12" type="ORF">ADL29_12740</name>
</gene>